<evidence type="ECO:0000313" key="3">
    <source>
        <dbReference type="Proteomes" id="UP000018542"/>
    </source>
</evidence>
<reference evidence="2 3" key="1">
    <citation type="journal article" date="2014" name="Genome Announc.">
        <title>Complete Genome Sequence of Hyphomicrobium nitrativorans Strain NL23, a Denitrifying Bacterium Isolated from Biofilm of a Methanol-Fed Denitrification System Treating Seawater at the Montreal Biodome.</title>
        <authorList>
            <person name="Martineau C."/>
            <person name="Villeneuve C."/>
            <person name="Mauffrey F."/>
            <person name="Villemur R."/>
        </authorList>
    </citation>
    <scope>NUCLEOTIDE SEQUENCE [LARGE SCALE GENOMIC DNA]</scope>
    <source>
        <strain evidence="2">NL23</strain>
    </source>
</reference>
<keyword evidence="1" id="KW-0472">Membrane</keyword>
<dbReference type="Proteomes" id="UP000018542">
    <property type="component" value="Chromosome"/>
</dbReference>
<feature type="transmembrane region" description="Helical" evidence="1">
    <location>
        <begin position="107"/>
        <end position="129"/>
    </location>
</feature>
<dbReference type="KEGG" id="hni:W911_08600"/>
<keyword evidence="1" id="KW-0812">Transmembrane</keyword>
<name>V5SEF9_9HYPH</name>
<gene>
    <name evidence="2" type="ORF">W911_08600</name>
</gene>
<dbReference type="OrthoDB" id="7932914at2"/>
<keyword evidence="3" id="KW-1185">Reference proteome</keyword>
<evidence type="ECO:0000313" key="2">
    <source>
        <dbReference type="EMBL" id="AHB48440.1"/>
    </source>
</evidence>
<proteinExistence type="predicted"/>
<sequence>MRLKGYQIGELVGIAFLLASTATQLFYVEPLKREIEWRLVAFNNQQQSQIQLKALYDNQVTLLQQLNAPAERIADAEERREKILNAYKNSDADVAELVIGHQEIEGYLQIVVIGLFAIGSLLAGIGRVLEMHTARRAAGSEV</sequence>
<dbReference type="RefSeq" id="WP_023787098.1">
    <property type="nucleotide sequence ID" value="NC_022997.1"/>
</dbReference>
<accession>V5SEF9</accession>
<organism evidence="2 3">
    <name type="scientific">Hyphomicrobium nitrativorans NL23</name>
    <dbReference type="NCBI Taxonomy" id="1029756"/>
    <lineage>
        <taxon>Bacteria</taxon>
        <taxon>Pseudomonadati</taxon>
        <taxon>Pseudomonadota</taxon>
        <taxon>Alphaproteobacteria</taxon>
        <taxon>Hyphomicrobiales</taxon>
        <taxon>Hyphomicrobiaceae</taxon>
        <taxon>Hyphomicrobium</taxon>
    </lineage>
</organism>
<dbReference type="PATRIC" id="fig|1029756.8.peg.1796"/>
<feature type="transmembrane region" description="Helical" evidence="1">
    <location>
        <begin position="7"/>
        <end position="27"/>
    </location>
</feature>
<evidence type="ECO:0008006" key="4">
    <source>
        <dbReference type="Google" id="ProtNLM"/>
    </source>
</evidence>
<dbReference type="HOGENOM" id="CLU_1872626_0_0_5"/>
<dbReference type="AlphaFoldDB" id="V5SEF9"/>
<evidence type="ECO:0000256" key="1">
    <source>
        <dbReference type="SAM" id="Phobius"/>
    </source>
</evidence>
<protein>
    <recommendedName>
        <fullName evidence="4">Chemotaxis methyl-accepting receptor HlyB-like 4HB MCP domain-containing protein</fullName>
    </recommendedName>
</protein>
<dbReference type="EMBL" id="CP006912">
    <property type="protein sequence ID" value="AHB48440.1"/>
    <property type="molecule type" value="Genomic_DNA"/>
</dbReference>
<keyword evidence="1" id="KW-1133">Transmembrane helix</keyword>